<organism evidence="12 13">
    <name type="scientific">Dentipellis fragilis</name>
    <dbReference type="NCBI Taxonomy" id="205917"/>
    <lineage>
        <taxon>Eukaryota</taxon>
        <taxon>Fungi</taxon>
        <taxon>Dikarya</taxon>
        <taxon>Basidiomycota</taxon>
        <taxon>Agaricomycotina</taxon>
        <taxon>Agaricomycetes</taxon>
        <taxon>Russulales</taxon>
        <taxon>Hericiaceae</taxon>
        <taxon>Dentipellis</taxon>
    </lineage>
</organism>
<keyword evidence="6" id="KW-0560">Oxidoreductase</keyword>
<dbReference type="OrthoDB" id="269227at2759"/>
<dbReference type="InterPro" id="IPR036188">
    <property type="entry name" value="FAD/NAD-bd_sf"/>
</dbReference>
<dbReference type="Pfam" id="PF05199">
    <property type="entry name" value="GMC_oxred_C"/>
    <property type="match status" value="1"/>
</dbReference>
<evidence type="ECO:0000259" key="10">
    <source>
        <dbReference type="PROSITE" id="PS00623"/>
    </source>
</evidence>
<feature type="domain" description="Glucose-methanol-choline oxidoreductase N-terminal" evidence="10">
    <location>
        <begin position="167"/>
        <end position="190"/>
    </location>
</feature>
<name>A0A4Y9XT39_9AGAM</name>
<evidence type="ECO:0000313" key="13">
    <source>
        <dbReference type="Proteomes" id="UP000298327"/>
    </source>
</evidence>
<comment type="caution">
    <text evidence="12">The sequence shown here is derived from an EMBL/GenBank/DDBJ whole genome shotgun (WGS) entry which is preliminary data.</text>
</comment>
<proteinExistence type="inferred from homology"/>
<evidence type="ECO:0000256" key="8">
    <source>
        <dbReference type="PIRSR" id="PIRSR000137-2"/>
    </source>
</evidence>
<dbReference type="InterPro" id="IPR007867">
    <property type="entry name" value="GMC_OxRtase_C"/>
</dbReference>
<dbReference type="InterPro" id="IPR012132">
    <property type="entry name" value="GMC_OxRdtase"/>
</dbReference>
<dbReference type="PIRSF" id="PIRSF000137">
    <property type="entry name" value="Alcohol_oxidase"/>
    <property type="match status" value="1"/>
</dbReference>
<protein>
    <recommendedName>
        <fullName evidence="10 11">Glucose-methanol-choline oxidoreductase N-terminal domain-containing protein</fullName>
    </recommendedName>
</protein>
<evidence type="ECO:0000256" key="6">
    <source>
        <dbReference type="ARBA" id="ARBA00023002"/>
    </source>
</evidence>
<comment type="similarity">
    <text evidence="2 9">Belongs to the GMC oxidoreductase family.</text>
</comment>
<keyword evidence="13" id="KW-1185">Reference proteome</keyword>
<evidence type="ECO:0000256" key="9">
    <source>
        <dbReference type="RuleBase" id="RU003968"/>
    </source>
</evidence>
<evidence type="ECO:0000259" key="11">
    <source>
        <dbReference type="PROSITE" id="PS00624"/>
    </source>
</evidence>
<dbReference type="SUPFAM" id="SSF54373">
    <property type="entry name" value="FAD-linked reductases, C-terminal domain"/>
    <property type="match status" value="1"/>
</dbReference>
<dbReference type="PROSITE" id="PS00623">
    <property type="entry name" value="GMC_OXRED_1"/>
    <property type="match status" value="1"/>
</dbReference>
<feature type="active site" description="Proton acceptor" evidence="7">
    <location>
        <position position="663"/>
    </location>
</feature>
<feature type="active site" description="Proton donor" evidence="7">
    <location>
        <position position="620"/>
    </location>
</feature>
<dbReference type="SUPFAM" id="SSF51905">
    <property type="entry name" value="FAD/NAD(P)-binding domain"/>
    <property type="match status" value="1"/>
</dbReference>
<dbReference type="GO" id="GO:0016614">
    <property type="term" value="F:oxidoreductase activity, acting on CH-OH group of donors"/>
    <property type="evidence" value="ECO:0007669"/>
    <property type="project" value="InterPro"/>
</dbReference>
<evidence type="ECO:0000256" key="5">
    <source>
        <dbReference type="ARBA" id="ARBA00022827"/>
    </source>
</evidence>
<keyword evidence="4" id="KW-0732">Signal</keyword>
<comment type="cofactor">
    <cofactor evidence="1 8">
        <name>FAD</name>
        <dbReference type="ChEBI" id="CHEBI:57692"/>
    </cofactor>
</comment>
<evidence type="ECO:0000256" key="4">
    <source>
        <dbReference type="ARBA" id="ARBA00022729"/>
    </source>
</evidence>
<dbReference type="AlphaFoldDB" id="A0A4Y9XT39"/>
<feature type="binding site" evidence="8">
    <location>
        <position position="317"/>
    </location>
    <ligand>
        <name>FAD</name>
        <dbReference type="ChEBI" id="CHEBI:57692"/>
    </ligand>
</feature>
<keyword evidence="5 8" id="KW-0274">FAD</keyword>
<feature type="binding site" evidence="8">
    <location>
        <begin position="177"/>
        <end position="180"/>
    </location>
    <ligand>
        <name>FAD</name>
        <dbReference type="ChEBI" id="CHEBI:57692"/>
    </ligand>
</feature>
<dbReference type="PROSITE" id="PS00624">
    <property type="entry name" value="GMC_OXRED_2"/>
    <property type="match status" value="1"/>
</dbReference>
<dbReference type="Gene3D" id="3.50.50.60">
    <property type="entry name" value="FAD/NAD(P)-binding domain"/>
    <property type="match status" value="1"/>
</dbReference>
<evidence type="ECO:0000256" key="3">
    <source>
        <dbReference type="ARBA" id="ARBA00022630"/>
    </source>
</evidence>
<evidence type="ECO:0000256" key="1">
    <source>
        <dbReference type="ARBA" id="ARBA00001974"/>
    </source>
</evidence>
<evidence type="ECO:0000256" key="7">
    <source>
        <dbReference type="PIRSR" id="PIRSR000137-1"/>
    </source>
</evidence>
<evidence type="ECO:0000256" key="2">
    <source>
        <dbReference type="ARBA" id="ARBA00010790"/>
    </source>
</evidence>
<gene>
    <name evidence="12" type="ORF">EVG20_g10175</name>
</gene>
<feature type="domain" description="Glucose-methanol-choline oxidoreductase N-terminal" evidence="11">
    <location>
        <begin position="359"/>
        <end position="373"/>
    </location>
</feature>
<dbReference type="GO" id="GO:0050660">
    <property type="term" value="F:flavin adenine dinucleotide binding"/>
    <property type="evidence" value="ECO:0007669"/>
    <property type="project" value="InterPro"/>
</dbReference>
<dbReference type="PANTHER" id="PTHR11552:SF201">
    <property type="entry name" value="GLUCOSE-METHANOL-CHOLINE OXIDOREDUCTASE N-TERMINAL DOMAIN-CONTAINING PROTEIN"/>
    <property type="match status" value="1"/>
</dbReference>
<dbReference type="PANTHER" id="PTHR11552">
    <property type="entry name" value="GLUCOSE-METHANOL-CHOLINE GMC OXIDOREDUCTASE"/>
    <property type="match status" value="1"/>
</dbReference>
<dbReference type="Proteomes" id="UP000298327">
    <property type="component" value="Unassembled WGS sequence"/>
</dbReference>
<dbReference type="STRING" id="205917.A0A4Y9XT39"/>
<accession>A0A4Y9XT39</accession>
<dbReference type="Gene3D" id="3.30.560.10">
    <property type="entry name" value="Glucose Oxidase, domain 3"/>
    <property type="match status" value="1"/>
</dbReference>
<evidence type="ECO:0000313" key="12">
    <source>
        <dbReference type="EMBL" id="TFY53310.1"/>
    </source>
</evidence>
<reference evidence="12 13" key="1">
    <citation type="submission" date="2019-02" db="EMBL/GenBank/DDBJ databases">
        <title>Genome sequencing of the rare red list fungi Dentipellis fragilis.</title>
        <authorList>
            <person name="Buettner E."/>
            <person name="Kellner H."/>
        </authorList>
    </citation>
    <scope>NUCLEOTIDE SEQUENCE [LARGE SCALE GENOMIC DNA]</scope>
    <source>
        <strain evidence="12 13">DSM 105465</strain>
    </source>
</reference>
<keyword evidence="3 9" id="KW-0285">Flavoprotein</keyword>
<sequence length="683" mass="74357">MVGAPISSAHCVAGGLRCTSRAVIFKVQDTVRKRRRSYIRWTGGATRPSALEFSSPYSMLSTIAAVAGNAYDYVIIGTTFILCHPSSKLIRVVLISRWRGSQTAGLVLASRLSEDANISVLVLEAGPGHVDDKLTVIPGNFGRGFMNPQYDYSFMTVPQKHSDNKAGKGLGGSSAMNFYVWNKPRAEDINAIGELGNPGWNWDRFVEYSKKAETFYPPSKEASSTWRFAYQLEDHGHHGPIETGFSNGHSGWDLLLMDTFNAMKIKSVEATFSGKVNGTFLCPSSISPITNERSSSVKYLKRVSSRTNLTVLAQATVARILSAEAKDADGNVVATGVEFYYDGKKYSVEANKEVLLCAGAIQSPQVLELSGIGDTAILSKIGVETKVHLPGVGTNVQEHMLCGISYELNDDDKYSSRDPLKDPAVFEENLKLYSQGKGLLLLAPVSFSMVPLETLTPAAASIIAAQEQHFQDELNYGKLSPGLRKQYENQMRNLKTGAGSLEIAGSPAFGGLPNPPEEGKKYASIYGVTTHPWSRGTIHATSTDPFKQPEIDPHYFEEDIGEDGLRNLITFLELMKFIRGAASQQPLNSCFGKEVNPGPEVQSDEELKHWIKSTSGTAFHTSSSCSMLPKEDDGVVDSRLKVYGTANVRVVDLSVLPLQIASHTQTFVYGLAEQAADIIKGVI</sequence>
<dbReference type="EMBL" id="SEOQ01001171">
    <property type="protein sequence ID" value="TFY53310.1"/>
    <property type="molecule type" value="Genomic_DNA"/>
</dbReference>
<dbReference type="Pfam" id="PF00732">
    <property type="entry name" value="GMC_oxred_N"/>
    <property type="match status" value="1"/>
</dbReference>
<dbReference type="InterPro" id="IPR000172">
    <property type="entry name" value="GMC_OxRdtase_N"/>
</dbReference>